<dbReference type="Proteomes" id="UP000294588">
    <property type="component" value="Unassembled WGS sequence"/>
</dbReference>
<evidence type="ECO:0000313" key="1">
    <source>
        <dbReference type="EMBL" id="TDF74732.1"/>
    </source>
</evidence>
<gene>
    <name evidence="1" type="ORF">E0946_01225</name>
</gene>
<comment type="caution">
    <text evidence="1">The sequence shown here is derived from an EMBL/GenBank/DDBJ whole genome shotgun (WGS) entry which is preliminary data.</text>
</comment>
<sequence length="570" mass="65288">MDKNLIEEIRRSNDIVDVVQEYVPLKKVGTNWRGICPFHNDTHPSLYVSQPKQIFKCFACGKAGNVFTFVQEYEKMSFYEAVKKLAQRAGIVIPEKERISPASTKRAQLLRIYTETRDFFTNQLMKQKEVLSYLQNRAISPETAKTLELGYAPEGEKVLLNYLLDKGYSVNLLKDSGLFGNYSGNLVDFFRNRLMFPIHNSIGEVVAFGGRILEENENVGKYVNTPGTELYTKGKELYGFFKTKYEISKIGYALICEGYFDFLRLYENGFQNAVASLGTSLTEDQIYLLARYTNKVYMLYDGDAAGIKSAQRAALLCLSKGLDASIIELPEKDDPDSFLLEKGPEALQERIAAAKDVIHFMAEAKSKTPLMERIDQLLDAVRSIKDPIKRELIVKDISEAFNVSTRSLFSKLHRTSVVETEGLYSTPALEEYPEERQLLILALKDPDNFNLLAQDLSPDYFNNKRYKELFKYLVNNASANMISEPAQLLDLMENQELRGLVGDFLFEEMQDLDFMSVLEQVKIRKIQRDLRDIDRRIMAEPENKTLLKEKSKLVALYRQMTSKVVHKDLT</sequence>
<proteinExistence type="predicted"/>
<organism evidence="1 2">
    <name type="scientific">Candidatus Syntrophosphaera thermopropionivorans</name>
    <dbReference type="NCBI Taxonomy" id="2593015"/>
    <lineage>
        <taxon>Bacteria</taxon>
        <taxon>Pseudomonadati</taxon>
        <taxon>Candidatus Cloacimonadota</taxon>
        <taxon>Candidatus Cloacimonadia</taxon>
        <taxon>Candidatus Cloacimonadales</taxon>
        <taxon>Candidatus Cloacimonadaceae</taxon>
        <taxon>Candidatus Syntrophosphaera</taxon>
    </lineage>
</organism>
<dbReference type="EMBL" id="SMOG01000001">
    <property type="protein sequence ID" value="TDF74732.1"/>
    <property type="molecule type" value="Genomic_DNA"/>
</dbReference>
<accession>A0AC61QL95</accession>
<keyword evidence="2" id="KW-1185">Reference proteome</keyword>
<evidence type="ECO:0000313" key="2">
    <source>
        <dbReference type="Proteomes" id="UP000294588"/>
    </source>
</evidence>
<name>A0AC61QL95_9BACT</name>
<protein>
    <submittedName>
        <fullName evidence="1">DNA primase</fullName>
    </submittedName>
</protein>
<reference evidence="1" key="1">
    <citation type="submission" date="2019-03" db="EMBL/GenBank/DDBJ databases">
        <title>Candidatus Syntrophosphaera thermopropionivorans: a novel player in syntrophic propionate oxidation during anaerobic digestion.</title>
        <authorList>
            <person name="Dyksma S."/>
        </authorList>
    </citation>
    <scope>NUCLEOTIDE SEQUENCE</scope>
    <source>
        <strain evidence="1">W5</strain>
    </source>
</reference>